<dbReference type="Proteomes" id="UP000192596">
    <property type="component" value="Unassembled WGS sequence"/>
</dbReference>
<evidence type="ECO:0000313" key="1">
    <source>
        <dbReference type="EMBL" id="OQO01656.1"/>
    </source>
</evidence>
<gene>
    <name evidence="1" type="ORF">B0A48_12693</name>
</gene>
<dbReference type="InParanoid" id="A0A1V8SR62"/>
<reference evidence="2" key="1">
    <citation type="submission" date="2017-03" db="EMBL/GenBank/DDBJ databases">
        <title>Genomes of endolithic fungi from Antarctica.</title>
        <authorList>
            <person name="Coleine C."/>
            <person name="Masonjones S."/>
            <person name="Stajich J.E."/>
        </authorList>
    </citation>
    <scope>NUCLEOTIDE SEQUENCE [LARGE SCALE GENOMIC DNA]</scope>
    <source>
        <strain evidence="2">CCFEE 5527</strain>
    </source>
</reference>
<accession>A0A1V8SR62</accession>
<comment type="caution">
    <text evidence="1">The sequence shown here is derived from an EMBL/GenBank/DDBJ whole genome shotgun (WGS) entry which is preliminary data.</text>
</comment>
<dbReference type="EMBL" id="NAJO01000030">
    <property type="protein sequence ID" value="OQO01656.1"/>
    <property type="molecule type" value="Genomic_DNA"/>
</dbReference>
<name>A0A1V8SR62_9PEZI</name>
<proteinExistence type="predicted"/>
<evidence type="ECO:0000313" key="2">
    <source>
        <dbReference type="Proteomes" id="UP000192596"/>
    </source>
</evidence>
<dbReference type="AlphaFoldDB" id="A0A1V8SR62"/>
<keyword evidence="2" id="KW-1185">Reference proteome</keyword>
<protein>
    <recommendedName>
        <fullName evidence="3">F-box domain-containing protein</fullName>
    </recommendedName>
</protein>
<organism evidence="1 2">
    <name type="scientific">Cryoendolithus antarcticus</name>
    <dbReference type="NCBI Taxonomy" id="1507870"/>
    <lineage>
        <taxon>Eukaryota</taxon>
        <taxon>Fungi</taxon>
        <taxon>Dikarya</taxon>
        <taxon>Ascomycota</taxon>
        <taxon>Pezizomycotina</taxon>
        <taxon>Dothideomycetes</taxon>
        <taxon>Dothideomycetidae</taxon>
        <taxon>Cladosporiales</taxon>
        <taxon>Cladosporiaceae</taxon>
        <taxon>Cryoendolithus</taxon>
    </lineage>
</organism>
<sequence length="267" mass="29737">MLNDLDHDQGILESSFSETNLGPRSIAAPLAAMPTLPYRVPAEPSSQRMLRPSHVTLLDLPPQIRAQIYALSLSPSLIATSTIHKPEDVDLLANDILPVNSRPDISHLSRPPALALASSALRCDVLEWWYGSHTFLLQVHNAATSRRCQTWMEKVLGELSVGWLRKLRLRSNLLVYDKMHLRSVRTFPEVSIDLSTGRIERVGERDEGVGEEIVEGKLAAFEQAWVKLWEDMGRQGTAWTVEGLGEVLRAFVVVSADAKPVNGYLRS</sequence>
<evidence type="ECO:0008006" key="3">
    <source>
        <dbReference type="Google" id="ProtNLM"/>
    </source>
</evidence>